<comment type="caution">
    <text evidence="2">The sequence shown here is derived from an EMBL/GenBank/DDBJ whole genome shotgun (WGS) entry which is preliminary data.</text>
</comment>
<keyword evidence="2" id="KW-0808">Transferase</keyword>
<dbReference type="GO" id="GO:0016740">
    <property type="term" value="F:transferase activity"/>
    <property type="evidence" value="ECO:0007669"/>
    <property type="project" value="UniProtKB-KW"/>
</dbReference>
<accession>A0A6I4VS84</accession>
<name>A0A6I4VS84_9BACL</name>
<feature type="domain" description="Aminoglycoside phosphotransferase" evidence="1">
    <location>
        <begin position="30"/>
        <end position="244"/>
    </location>
</feature>
<dbReference type="InterPro" id="IPR011009">
    <property type="entry name" value="Kinase-like_dom_sf"/>
</dbReference>
<protein>
    <submittedName>
        <fullName evidence="2">Phosphotransferase</fullName>
    </submittedName>
</protein>
<dbReference type="AlphaFoldDB" id="A0A6I4VS84"/>
<dbReference type="InterPro" id="IPR002575">
    <property type="entry name" value="Aminoglycoside_PTrfase"/>
</dbReference>
<dbReference type="RefSeq" id="WP_160800636.1">
    <property type="nucleotide sequence ID" value="NZ_WUUL01000003.1"/>
</dbReference>
<dbReference type="Pfam" id="PF01636">
    <property type="entry name" value="APH"/>
    <property type="match status" value="1"/>
</dbReference>
<dbReference type="Proteomes" id="UP000430692">
    <property type="component" value="Unassembled WGS sequence"/>
</dbReference>
<keyword evidence="3" id="KW-1185">Reference proteome</keyword>
<organism evidence="2 3">
    <name type="scientific">Shimazuella alba</name>
    <dbReference type="NCBI Taxonomy" id="2690964"/>
    <lineage>
        <taxon>Bacteria</taxon>
        <taxon>Bacillati</taxon>
        <taxon>Bacillota</taxon>
        <taxon>Bacilli</taxon>
        <taxon>Bacillales</taxon>
        <taxon>Thermoactinomycetaceae</taxon>
        <taxon>Shimazuella</taxon>
    </lineage>
</organism>
<evidence type="ECO:0000313" key="3">
    <source>
        <dbReference type="Proteomes" id="UP000430692"/>
    </source>
</evidence>
<reference evidence="2 3" key="1">
    <citation type="submission" date="2019-12" db="EMBL/GenBank/DDBJ databases">
        <title>Whole-genome analyses of novel actinobacteria.</title>
        <authorList>
            <person name="Sahin N."/>
            <person name="Saygin H."/>
        </authorList>
    </citation>
    <scope>NUCLEOTIDE SEQUENCE [LARGE SCALE GENOMIC DNA]</scope>
    <source>
        <strain evidence="2 3">KC615</strain>
    </source>
</reference>
<dbReference type="EMBL" id="WUUL01000003">
    <property type="protein sequence ID" value="MXQ53281.1"/>
    <property type="molecule type" value="Genomic_DNA"/>
</dbReference>
<gene>
    <name evidence="2" type="ORF">GSM42_05950</name>
</gene>
<dbReference type="Gene3D" id="3.90.1200.10">
    <property type="match status" value="1"/>
</dbReference>
<proteinExistence type="predicted"/>
<dbReference type="SUPFAM" id="SSF56112">
    <property type="entry name" value="Protein kinase-like (PK-like)"/>
    <property type="match status" value="1"/>
</dbReference>
<evidence type="ECO:0000313" key="2">
    <source>
        <dbReference type="EMBL" id="MXQ53281.1"/>
    </source>
</evidence>
<sequence length="318" mass="35975">MSTATSYHDIAKQIILQVLAEKVQFIHPIIGKGAVNQVYLVETNISEYIVRMNESPAALPIYEKEKWCIEQATLYGIPGPEVLTIGKIDQVAYMIQTKVKGINGGDSSLDTKTIWKSLGKYTKRIHSIPVNGYGEILSDPANRTFTASTHEGFDGSWHGFIRYNLESLTENDPFISLGVWLKKDIKIVKQKFENLLDIPFSFGLVHGDLSLKNTIVDDTGHVTVLDWGCAEAHLTPYWDIVQLRKSHLDIGKPTQTEFDAFLQGYGFSQLEFLTIQPMLETLLLLDACDKMRWAIDCKPDCIPSFANYTKKVWRRNSQ</sequence>
<dbReference type="InterPro" id="IPR051678">
    <property type="entry name" value="AGP_Transferase"/>
</dbReference>
<dbReference type="PANTHER" id="PTHR21310">
    <property type="entry name" value="AMINOGLYCOSIDE PHOSPHOTRANSFERASE-RELATED-RELATED"/>
    <property type="match status" value="1"/>
</dbReference>
<evidence type="ECO:0000259" key="1">
    <source>
        <dbReference type="Pfam" id="PF01636"/>
    </source>
</evidence>